<dbReference type="InterPro" id="IPR001296">
    <property type="entry name" value="Glyco_trans_1"/>
</dbReference>
<protein>
    <submittedName>
        <fullName evidence="4">Glycosyltransferase, group 1 family protein</fullName>
    </submittedName>
</protein>
<sequence length="418" mass="48795">MKMKNVNLFLMDMINVGAMNGVTRYLNILAGLLSQKNIYHVTWIRFTWDRKLLGIKRIVCDGYVQIIIPLPHDMNRLLGNPHCMRDYNKVVFHLLKEDFEKGGICILHLHTLNLIDLAMYIKQRVPCKIITHLHCIPWKGLYNTDKERFNDLYQKYYLGKGDVRMSDFISKRYELQSYLFSDAVVCVTACAKDFILRFCVVPSSRIRVIYNGMKDECKERNIRRKKVDFPVKCLYVGNMNESKGLHLILKALNLVREKYPVILTVAGQCSQKQREKWQEEYPNLFLKFTGLIPFEELKQCYIDNEIGIIASLQEQCSYVALEMMMFGLPVVTTNVDGLDELFVQNENALKVPTCYDENVGLTVNLEQLSTAILELIEKKNLRERIGHNARHTFIDRFTETRMVEETHNLYQAVLQNDL</sequence>
<dbReference type="Pfam" id="PF00534">
    <property type="entry name" value="Glycos_transf_1"/>
    <property type="match status" value="1"/>
</dbReference>
<dbReference type="InterPro" id="IPR028098">
    <property type="entry name" value="Glyco_trans_4-like_N"/>
</dbReference>
<dbReference type="Pfam" id="PF13439">
    <property type="entry name" value="Glyco_transf_4"/>
    <property type="match status" value="1"/>
</dbReference>
<organism evidence="4 5">
    <name type="scientific">Paraprevotella clara YIT 11840</name>
    <dbReference type="NCBI Taxonomy" id="762968"/>
    <lineage>
        <taxon>Bacteria</taxon>
        <taxon>Pseudomonadati</taxon>
        <taxon>Bacteroidota</taxon>
        <taxon>Bacteroidia</taxon>
        <taxon>Bacteroidales</taxon>
        <taxon>Prevotellaceae</taxon>
        <taxon>Paraprevotella</taxon>
    </lineage>
</organism>
<dbReference type="AlphaFoldDB" id="G5SSD8"/>
<accession>G5SSD8</accession>
<dbReference type="PANTHER" id="PTHR46401:SF2">
    <property type="entry name" value="GLYCOSYLTRANSFERASE WBBK-RELATED"/>
    <property type="match status" value="1"/>
</dbReference>
<evidence type="ECO:0000259" key="2">
    <source>
        <dbReference type="Pfam" id="PF00534"/>
    </source>
</evidence>
<evidence type="ECO:0000313" key="4">
    <source>
        <dbReference type="EMBL" id="EHG99856.1"/>
    </source>
</evidence>
<dbReference type="GO" id="GO:0009103">
    <property type="term" value="P:lipopolysaccharide biosynthetic process"/>
    <property type="evidence" value="ECO:0007669"/>
    <property type="project" value="TreeGrafter"/>
</dbReference>
<feature type="domain" description="Glycosyl transferase family 1" evidence="2">
    <location>
        <begin position="230"/>
        <end position="391"/>
    </location>
</feature>
<dbReference type="STRING" id="762968.HMPREF9441_02288"/>
<dbReference type="EMBL" id="AFFY01000032">
    <property type="protein sequence ID" value="EHG99856.1"/>
    <property type="molecule type" value="Genomic_DNA"/>
</dbReference>
<dbReference type="GO" id="GO:0016757">
    <property type="term" value="F:glycosyltransferase activity"/>
    <property type="evidence" value="ECO:0007669"/>
    <property type="project" value="InterPro"/>
</dbReference>
<dbReference type="HOGENOM" id="CLU_009583_30_0_10"/>
<evidence type="ECO:0000313" key="5">
    <source>
        <dbReference type="Proteomes" id="UP000003598"/>
    </source>
</evidence>
<dbReference type="SUPFAM" id="SSF53756">
    <property type="entry name" value="UDP-Glycosyltransferase/glycogen phosphorylase"/>
    <property type="match status" value="1"/>
</dbReference>
<feature type="domain" description="Glycosyltransferase subfamily 4-like N-terminal" evidence="3">
    <location>
        <begin position="20"/>
        <end position="213"/>
    </location>
</feature>
<keyword evidence="5" id="KW-1185">Reference proteome</keyword>
<gene>
    <name evidence="4" type="ORF">HMPREF9441_02288</name>
</gene>
<dbReference type="CDD" id="cd03801">
    <property type="entry name" value="GT4_PimA-like"/>
    <property type="match status" value="1"/>
</dbReference>
<proteinExistence type="predicted"/>
<dbReference type="Gene3D" id="3.40.50.2000">
    <property type="entry name" value="Glycogen Phosphorylase B"/>
    <property type="match status" value="2"/>
</dbReference>
<evidence type="ECO:0000256" key="1">
    <source>
        <dbReference type="ARBA" id="ARBA00022679"/>
    </source>
</evidence>
<evidence type="ECO:0000259" key="3">
    <source>
        <dbReference type="Pfam" id="PF13439"/>
    </source>
</evidence>
<dbReference type="Proteomes" id="UP000003598">
    <property type="component" value="Unassembled WGS sequence"/>
</dbReference>
<name>G5SSD8_9BACT</name>
<dbReference type="PATRIC" id="fig|762968.3.peg.2038"/>
<dbReference type="PANTHER" id="PTHR46401">
    <property type="entry name" value="GLYCOSYLTRANSFERASE WBBK-RELATED"/>
    <property type="match status" value="1"/>
</dbReference>
<dbReference type="OrthoDB" id="1046785at2"/>
<keyword evidence="1 4" id="KW-0808">Transferase</keyword>
<dbReference type="eggNOG" id="COG0438">
    <property type="taxonomic scope" value="Bacteria"/>
</dbReference>
<comment type="caution">
    <text evidence="4">The sequence shown here is derived from an EMBL/GenBank/DDBJ whole genome shotgun (WGS) entry which is preliminary data.</text>
</comment>
<reference evidence="4 5" key="1">
    <citation type="submission" date="2011-03" db="EMBL/GenBank/DDBJ databases">
        <authorList>
            <person name="Weinstock G."/>
            <person name="Sodergren E."/>
            <person name="Clifton S."/>
            <person name="Fulton L."/>
            <person name="Fulton B."/>
            <person name="Courtney L."/>
            <person name="Fronick C."/>
            <person name="Harrison M."/>
            <person name="Strong C."/>
            <person name="Farmer C."/>
            <person name="Delahaunty K."/>
            <person name="Markovic C."/>
            <person name="Hall O."/>
            <person name="Minx P."/>
            <person name="Tomlinson C."/>
            <person name="Mitreva M."/>
            <person name="Hou S."/>
            <person name="Chen J."/>
            <person name="Wollam A."/>
            <person name="Pepin K.H."/>
            <person name="Johnson M."/>
            <person name="Bhonagiri V."/>
            <person name="Zhang X."/>
            <person name="Suruliraj S."/>
            <person name="Warren W."/>
            <person name="Chinwalla A."/>
            <person name="Mardis E.R."/>
            <person name="Wilson R.K."/>
        </authorList>
    </citation>
    <scope>NUCLEOTIDE SEQUENCE [LARGE SCALE GENOMIC DNA]</scope>
    <source>
        <strain evidence="4 5">YIT 11840</strain>
    </source>
</reference>